<feature type="region of interest" description="Disordered" evidence="1">
    <location>
        <begin position="305"/>
        <end position="331"/>
    </location>
</feature>
<organism evidence="2 3">
    <name type="scientific">Pandoraea apista</name>
    <dbReference type="NCBI Taxonomy" id="93218"/>
    <lineage>
        <taxon>Bacteria</taxon>
        <taxon>Pseudomonadati</taxon>
        <taxon>Pseudomonadota</taxon>
        <taxon>Betaproteobacteria</taxon>
        <taxon>Burkholderiales</taxon>
        <taxon>Burkholderiaceae</taxon>
        <taxon>Pandoraea</taxon>
    </lineage>
</organism>
<gene>
    <name evidence="2" type="ORF">PAP18089_01319</name>
</gene>
<sequence length="331" mass="37289">MAKNNQGDDVELGNVYEDAVIVAFRDMQWRRWLEEIETFEKKQNQPAVQLRALGPDHLHKLDGDAESLFGDVLVNQDGRYFVLEFKSARSEHTRERGKTMFIEVGHYLVSADEDDRKRFIGLSRNCHFGVFGTRVPNGQLGAPVHAAVPHVTIDTASNAPHVSELRIQAHRYLDWIHVYARKLMGLPKDERPKSLRPYAKALPFAMAMSPTLAKAMEKITDRIESPDKHDLTSLVWPGENEHLYGANADDYINYLKLLIKIVDGDPGTPITLVAVVKGRILYWTTNTAHLRKTLKYWEGVRQAARKADQQPAEKAAKKGAKPNALSSGSSD</sequence>
<dbReference type="AlphaFoldDB" id="A0A5E5P3K7"/>
<dbReference type="EMBL" id="CABPSX010000002">
    <property type="protein sequence ID" value="VVG70359.1"/>
    <property type="molecule type" value="Genomic_DNA"/>
</dbReference>
<proteinExistence type="predicted"/>
<protein>
    <submittedName>
        <fullName evidence="2">Uncharacterized protein</fullName>
    </submittedName>
</protein>
<evidence type="ECO:0000313" key="3">
    <source>
        <dbReference type="Proteomes" id="UP000364291"/>
    </source>
</evidence>
<dbReference type="RefSeq" id="WP_150728499.1">
    <property type="nucleotide sequence ID" value="NZ_CABPSX010000002.1"/>
</dbReference>
<reference evidence="2 3" key="1">
    <citation type="submission" date="2019-08" db="EMBL/GenBank/DDBJ databases">
        <authorList>
            <person name="Peeters C."/>
        </authorList>
    </citation>
    <scope>NUCLEOTIDE SEQUENCE [LARGE SCALE GENOMIC DNA]</scope>
    <source>
        <strain evidence="2 3">LMG 18089</strain>
    </source>
</reference>
<name>A0A5E5P3K7_9BURK</name>
<evidence type="ECO:0000256" key="1">
    <source>
        <dbReference type="SAM" id="MobiDB-lite"/>
    </source>
</evidence>
<accession>A0A5E5P3K7</accession>
<dbReference type="OrthoDB" id="9256311at2"/>
<dbReference type="Proteomes" id="UP000364291">
    <property type="component" value="Unassembled WGS sequence"/>
</dbReference>
<evidence type="ECO:0000313" key="2">
    <source>
        <dbReference type="EMBL" id="VVG70359.1"/>
    </source>
</evidence>